<evidence type="ECO:0000313" key="2">
    <source>
        <dbReference type="EMBL" id="RTE67959.1"/>
    </source>
</evidence>
<feature type="region of interest" description="Disordered" evidence="1">
    <location>
        <begin position="56"/>
        <end position="81"/>
    </location>
</feature>
<sequence length="185" mass="20276">MLHRSLLIHISPQPQSTALTPSTSDPLYLSSIHNMADNGGRLRSYDTPPAASARYYPKAVSDHPPPPGRMQPPAGQQPYPSPQIAQCSPAYPPLQGLQGGFCDDRRSQNLYLTQPYCPQPPPGFRPLPNDPQDCRGLAGGVYGMPQIRPSNLAQVIEAAPRQRASIACQNCRKRKVRVENLQRCA</sequence>
<evidence type="ECO:0000313" key="3">
    <source>
        <dbReference type="Proteomes" id="UP000287124"/>
    </source>
</evidence>
<accession>A0A430KWT6</accession>
<name>A0A430KWT6_9HYPO</name>
<comment type="caution">
    <text evidence="2">The sequence shown here is derived from an EMBL/GenBank/DDBJ whole genome shotgun (WGS) entry which is preliminary data.</text>
</comment>
<protein>
    <submittedName>
        <fullName evidence="2">Uncharacterized protein</fullName>
    </submittedName>
</protein>
<dbReference type="EMBL" id="MIKF01001432">
    <property type="protein sequence ID" value="RTE67959.1"/>
    <property type="molecule type" value="Genomic_DNA"/>
</dbReference>
<dbReference type="Proteomes" id="UP000287124">
    <property type="component" value="Unassembled WGS sequence"/>
</dbReference>
<organism evidence="2 3">
    <name type="scientific">Fusarium euwallaceae</name>
    <dbReference type="NCBI Taxonomy" id="1147111"/>
    <lineage>
        <taxon>Eukaryota</taxon>
        <taxon>Fungi</taxon>
        <taxon>Dikarya</taxon>
        <taxon>Ascomycota</taxon>
        <taxon>Pezizomycotina</taxon>
        <taxon>Sordariomycetes</taxon>
        <taxon>Hypocreomycetidae</taxon>
        <taxon>Hypocreales</taxon>
        <taxon>Nectriaceae</taxon>
        <taxon>Fusarium</taxon>
        <taxon>Fusarium solani species complex</taxon>
    </lineage>
</organism>
<gene>
    <name evidence="2" type="ORF">BHE90_017664</name>
</gene>
<keyword evidence="3" id="KW-1185">Reference proteome</keyword>
<evidence type="ECO:0000256" key="1">
    <source>
        <dbReference type="SAM" id="MobiDB-lite"/>
    </source>
</evidence>
<reference evidence="2 3" key="1">
    <citation type="submission" date="2017-06" db="EMBL/GenBank/DDBJ databases">
        <title>Comparative genomic analysis of Ambrosia Fusariam Clade fungi.</title>
        <authorList>
            <person name="Stajich J.E."/>
            <person name="Carrillo J."/>
            <person name="Kijimoto T."/>
            <person name="Eskalen A."/>
            <person name="O'Donnell K."/>
            <person name="Kasson M."/>
        </authorList>
    </citation>
    <scope>NUCLEOTIDE SEQUENCE [LARGE SCALE GENOMIC DNA]</scope>
    <source>
        <strain evidence="2 3">UCR1854</strain>
    </source>
</reference>
<dbReference type="AlphaFoldDB" id="A0A430KWT6"/>
<proteinExistence type="predicted"/>